<dbReference type="GeneID" id="19466971"/>
<dbReference type="OrthoDB" id="2968323at2759"/>
<dbReference type="Pfam" id="PF01636">
    <property type="entry name" value="APH"/>
    <property type="match status" value="1"/>
</dbReference>
<dbReference type="HOGENOM" id="CLU_019189_13_1_1"/>
<evidence type="ECO:0000313" key="2">
    <source>
        <dbReference type="EMBL" id="EPE32785.1"/>
    </source>
</evidence>
<keyword evidence="3" id="KW-1185">Reference proteome</keyword>
<dbReference type="InterPro" id="IPR051035">
    <property type="entry name" value="Mito_inheritance_9"/>
</dbReference>
<dbReference type="Gene3D" id="3.90.1200.10">
    <property type="match status" value="1"/>
</dbReference>
<protein>
    <submittedName>
        <fullName evidence="2">Protein kinase-like (PK-like)</fullName>
    </submittedName>
</protein>
<evidence type="ECO:0000259" key="1">
    <source>
        <dbReference type="Pfam" id="PF01636"/>
    </source>
</evidence>
<keyword evidence="2" id="KW-0808">Transferase</keyword>
<dbReference type="InterPro" id="IPR011009">
    <property type="entry name" value="Kinase-like_dom_sf"/>
</dbReference>
<sequence>MGLWRKFRRQTSTNILGIAGFRHNEAYNLSQRYLKFNLQELVRVAVKAKSEDGARRCVEVLKCKEGMNNKAFLLTMDNGSVVFAKLPNACAGPAFYTTASEVATRTFLREILDIPTPRIIAWSSEKSNPVGAEYILEEKAQGQPLWALWQDWNRLSIISRFGIIRQIVEFERRLTDTAFKQCGCIYFKADAPYGEQLATTRTAAPSSLEQFRMGPLVTMDYWQKEKATMDMNRGPFHGAVDFIENKAISEKMFLEQHGHSRLNYARSRVEPEMPEEMLDLLDTHLKLTPAMVPPPTTEDIDAFTLWHSDLHLDNIFVDPNTLQITSVIDWQSTAATSFFCHCEVPKMVRHREPVSLDLSDLPKRRDCAKDASQNEIDFAEKMHRSEHLHQYYLQITRRDNSRHWAALKLDDEIQVQPVKIVQQLWESNTMFFLRRALMRIVTNWERLCPDSGPCPVSFSDENISLFNREVEKRGFVSDTLNLIQNNYGLNPDGTVVPSKYNEMQAELNRLKAVCLEAAETDEERIDVEKLWPFQDTVDGESLAT</sequence>
<dbReference type="AlphaFoldDB" id="S3D4U5"/>
<dbReference type="OMA" id="IIAWSAD"/>
<reference evidence="2 3" key="1">
    <citation type="journal article" date="2013" name="BMC Genomics">
        <title>Genomics-driven discovery of the pneumocandin biosynthetic gene cluster in the fungus Glarea lozoyensis.</title>
        <authorList>
            <person name="Chen L."/>
            <person name="Yue Q."/>
            <person name="Zhang X."/>
            <person name="Xiang M."/>
            <person name="Wang C."/>
            <person name="Li S."/>
            <person name="Che Y."/>
            <person name="Ortiz-Lopez F.J."/>
            <person name="Bills G.F."/>
            <person name="Liu X."/>
            <person name="An Z."/>
        </authorList>
    </citation>
    <scope>NUCLEOTIDE SEQUENCE [LARGE SCALE GENOMIC DNA]</scope>
    <source>
        <strain evidence="3">ATCC 20868 / MF5171</strain>
    </source>
</reference>
<dbReference type="PANTHER" id="PTHR36091">
    <property type="entry name" value="ALTERED INHERITANCE OF MITOCHONDRIA PROTEIN 9, MITOCHONDRIAL"/>
    <property type="match status" value="1"/>
</dbReference>
<keyword evidence="2" id="KW-0418">Kinase</keyword>
<dbReference type="eggNOG" id="ENOG502SHJJ">
    <property type="taxonomic scope" value="Eukaryota"/>
</dbReference>
<gene>
    <name evidence="2" type="ORF">GLAREA_07919</name>
</gene>
<dbReference type="PANTHER" id="PTHR36091:SF2">
    <property type="entry name" value="AMINOGLYCOSIDE PHOSPHOTRANSFERASE DOMAIN-CONTAINING PROTEIN"/>
    <property type="match status" value="1"/>
</dbReference>
<evidence type="ECO:0000313" key="3">
    <source>
        <dbReference type="Proteomes" id="UP000016922"/>
    </source>
</evidence>
<dbReference type="GO" id="GO:0016301">
    <property type="term" value="F:kinase activity"/>
    <property type="evidence" value="ECO:0007669"/>
    <property type="project" value="UniProtKB-KW"/>
</dbReference>
<proteinExistence type="predicted"/>
<dbReference type="InterPro" id="IPR002575">
    <property type="entry name" value="Aminoglycoside_PTrfase"/>
</dbReference>
<dbReference type="SUPFAM" id="SSF56112">
    <property type="entry name" value="Protein kinase-like (PK-like)"/>
    <property type="match status" value="1"/>
</dbReference>
<dbReference type="RefSeq" id="XP_008080797.1">
    <property type="nucleotide sequence ID" value="XM_008082606.1"/>
</dbReference>
<dbReference type="EMBL" id="KE145359">
    <property type="protein sequence ID" value="EPE32785.1"/>
    <property type="molecule type" value="Genomic_DNA"/>
</dbReference>
<dbReference type="Proteomes" id="UP000016922">
    <property type="component" value="Unassembled WGS sequence"/>
</dbReference>
<accession>S3D4U5</accession>
<name>S3D4U5_GLAL2</name>
<dbReference type="GO" id="GO:0005739">
    <property type="term" value="C:mitochondrion"/>
    <property type="evidence" value="ECO:0007669"/>
    <property type="project" value="TreeGrafter"/>
</dbReference>
<dbReference type="KEGG" id="glz:GLAREA_07919"/>
<organism evidence="2 3">
    <name type="scientific">Glarea lozoyensis (strain ATCC 20868 / MF5171)</name>
    <dbReference type="NCBI Taxonomy" id="1116229"/>
    <lineage>
        <taxon>Eukaryota</taxon>
        <taxon>Fungi</taxon>
        <taxon>Dikarya</taxon>
        <taxon>Ascomycota</taxon>
        <taxon>Pezizomycotina</taxon>
        <taxon>Leotiomycetes</taxon>
        <taxon>Helotiales</taxon>
        <taxon>Helotiaceae</taxon>
        <taxon>Glarea</taxon>
    </lineage>
</organism>
<feature type="domain" description="Aminoglycoside phosphotransferase" evidence="1">
    <location>
        <begin position="267"/>
        <end position="332"/>
    </location>
</feature>